<sequence>MIFLLHSLRRAYFNLHNRPLEL</sequence>
<keyword evidence="2" id="KW-1185">Reference proteome</keyword>
<protein>
    <submittedName>
        <fullName evidence="1">Uncharacterized protein</fullName>
    </submittedName>
</protein>
<name>T1JTY0_TETUR</name>
<reference evidence="1" key="2">
    <citation type="submission" date="2015-06" db="UniProtKB">
        <authorList>
            <consortium name="EnsemblMetazoa"/>
        </authorList>
    </citation>
    <scope>IDENTIFICATION</scope>
</reference>
<evidence type="ECO:0000313" key="2">
    <source>
        <dbReference type="Proteomes" id="UP000015104"/>
    </source>
</evidence>
<organism evidence="1 2">
    <name type="scientific">Tetranychus urticae</name>
    <name type="common">Two-spotted spider mite</name>
    <dbReference type="NCBI Taxonomy" id="32264"/>
    <lineage>
        <taxon>Eukaryota</taxon>
        <taxon>Metazoa</taxon>
        <taxon>Ecdysozoa</taxon>
        <taxon>Arthropoda</taxon>
        <taxon>Chelicerata</taxon>
        <taxon>Arachnida</taxon>
        <taxon>Acari</taxon>
        <taxon>Acariformes</taxon>
        <taxon>Trombidiformes</taxon>
        <taxon>Prostigmata</taxon>
        <taxon>Eleutherengona</taxon>
        <taxon>Raphignathae</taxon>
        <taxon>Tetranychoidea</taxon>
        <taxon>Tetranychidae</taxon>
        <taxon>Tetranychus</taxon>
    </lineage>
</organism>
<dbReference type="HOGENOM" id="CLU_3425227_0_0_1"/>
<dbReference type="EnsemblMetazoa" id="tetur01g15820.1">
    <property type="protein sequence ID" value="tetur01g15820.1"/>
    <property type="gene ID" value="tetur01g15820"/>
</dbReference>
<evidence type="ECO:0000313" key="1">
    <source>
        <dbReference type="EnsemblMetazoa" id="tetur01g15820.1"/>
    </source>
</evidence>
<dbReference type="Proteomes" id="UP000015104">
    <property type="component" value="Unassembled WGS sequence"/>
</dbReference>
<dbReference type="AlphaFoldDB" id="T1JTY0"/>
<proteinExistence type="predicted"/>
<dbReference type="EMBL" id="CAEY01000486">
    <property type="status" value="NOT_ANNOTATED_CDS"/>
    <property type="molecule type" value="Genomic_DNA"/>
</dbReference>
<accession>T1JTY0</accession>
<reference evidence="2" key="1">
    <citation type="submission" date="2011-08" db="EMBL/GenBank/DDBJ databases">
        <authorList>
            <person name="Rombauts S."/>
        </authorList>
    </citation>
    <scope>NUCLEOTIDE SEQUENCE</scope>
    <source>
        <strain evidence="2">London</strain>
    </source>
</reference>